<evidence type="ECO:0000313" key="8">
    <source>
        <dbReference type="EMBL" id="MDN5205076.1"/>
    </source>
</evidence>
<evidence type="ECO:0000256" key="5">
    <source>
        <dbReference type="ARBA" id="ARBA00020555"/>
    </source>
</evidence>
<organism evidence="8 9">
    <name type="scientific">Splendidivirga corallicola</name>
    <dbReference type="NCBI Taxonomy" id="3051826"/>
    <lineage>
        <taxon>Bacteria</taxon>
        <taxon>Pseudomonadati</taxon>
        <taxon>Bacteroidota</taxon>
        <taxon>Cytophagia</taxon>
        <taxon>Cytophagales</taxon>
        <taxon>Splendidivirgaceae</taxon>
        <taxon>Splendidivirga</taxon>
    </lineage>
</organism>
<comment type="caution">
    <text evidence="8">The sequence shown here is derived from an EMBL/GenBank/DDBJ whole genome shotgun (WGS) entry which is preliminary data.</text>
</comment>
<keyword evidence="9" id="KW-1185">Reference proteome</keyword>
<evidence type="ECO:0000256" key="2">
    <source>
        <dbReference type="ARBA" id="ARBA00004892"/>
    </source>
</evidence>
<dbReference type="InterPro" id="IPR003766">
    <property type="entry name" value="Uronate_isomerase"/>
</dbReference>
<keyword evidence="6 7" id="KW-0413">Isomerase</keyword>
<evidence type="ECO:0000313" key="9">
    <source>
        <dbReference type="Proteomes" id="UP001172082"/>
    </source>
</evidence>
<dbReference type="EMBL" id="JAUJEA010000015">
    <property type="protein sequence ID" value="MDN5205076.1"/>
    <property type="molecule type" value="Genomic_DNA"/>
</dbReference>
<reference evidence="8" key="1">
    <citation type="submission" date="2023-06" db="EMBL/GenBank/DDBJ databases">
        <title>Genomic of Parafulvivirga corallium.</title>
        <authorList>
            <person name="Wang G."/>
        </authorList>
    </citation>
    <scope>NUCLEOTIDE SEQUENCE</scope>
    <source>
        <strain evidence="8">BMA10</strain>
    </source>
</reference>
<dbReference type="PANTHER" id="PTHR30068:SF4">
    <property type="entry name" value="URONATE ISOMERASE"/>
    <property type="match status" value="1"/>
</dbReference>
<dbReference type="EC" id="5.3.1.12" evidence="4 7"/>
<dbReference type="RefSeq" id="WP_346755099.1">
    <property type="nucleotide sequence ID" value="NZ_JAUJEA010000015.1"/>
</dbReference>
<dbReference type="SUPFAM" id="SSF51556">
    <property type="entry name" value="Metallo-dependent hydrolases"/>
    <property type="match status" value="1"/>
</dbReference>
<evidence type="ECO:0000256" key="7">
    <source>
        <dbReference type="HAMAP-Rule" id="MF_00675"/>
    </source>
</evidence>
<accession>A0ABT8KWG5</accession>
<evidence type="ECO:0000256" key="4">
    <source>
        <dbReference type="ARBA" id="ARBA00012546"/>
    </source>
</evidence>
<sequence length="476" mass="54797">MKEFLDQDFLLNTSTAQKLYHDYAANLPIIDYHCHLSAEEIANDKTFENLTQIWLEGDHYKWRALRALGVSERFITGEASAYEKFMKWAEVVPQTLRNPLYHWTHMELKFPFGVNKLLNKQSAKEIYDHCTDLLNTSAFSARNLLKKYDVKVVCTTDDPIDSLEHHQKICEEDFEIRVLPTFRPDRAMAIEEVTGFNIYLDKLQEITGYTIDSYQDYLGAIKLRHDYFASSGCCISDHGLDQIYSEDFSDQEIAAIFAKARQCQKLEKLDVLKFKSAMLLFFAELDHEKGWVQQFHIGAYRNGNARMLKALGPDSGFDSIGDNLHASSLIKFLDTLEKDEKLAQTIVYNLNPRDNEMMASIMGSFNDGSVRGKMQLGSAWWFLDQKDGMEKQINALSNLGMLSCFVGMLTDSRSFLSYSRHEYFRRILCNLIGDDVEKGLLPNDMETLGELVKNVCYVNAKNYFKFGKEIKLTQLI</sequence>
<dbReference type="HAMAP" id="MF_00675">
    <property type="entry name" value="UxaC"/>
    <property type="match status" value="1"/>
</dbReference>
<comment type="catalytic activity">
    <reaction evidence="7">
        <text>aldehydo-D-galacturonate = keto-D-tagaturonate</text>
        <dbReference type="Rhea" id="RHEA:27702"/>
        <dbReference type="ChEBI" id="CHEBI:12952"/>
        <dbReference type="ChEBI" id="CHEBI:17886"/>
    </reaction>
</comment>
<dbReference type="Pfam" id="PF02614">
    <property type="entry name" value="UxaC"/>
    <property type="match status" value="1"/>
</dbReference>
<comment type="catalytic activity">
    <reaction evidence="1 7">
        <text>D-glucuronate = D-fructuronate</text>
        <dbReference type="Rhea" id="RHEA:13049"/>
        <dbReference type="ChEBI" id="CHEBI:58720"/>
        <dbReference type="ChEBI" id="CHEBI:59863"/>
        <dbReference type="EC" id="5.3.1.12"/>
    </reaction>
</comment>
<comment type="pathway">
    <text evidence="2 7">Carbohydrate metabolism; pentose and glucuronate interconversion.</text>
</comment>
<dbReference type="Gene3D" id="1.10.2020.10">
    <property type="entry name" value="uronate isomerase, domain 2, chain A"/>
    <property type="match status" value="1"/>
</dbReference>
<dbReference type="Proteomes" id="UP001172082">
    <property type="component" value="Unassembled WGS sequence"/>
</dbReference>
<gene>
    <name evidence="7 8" type="primary">uxaC</name>
    <name evidence="8" type="ORF">QQ008_27050</name>
</gene>
<dbReference type="GO" id="GO:0008880">
    <property type="term" value="F:glucuronate isomerase activity"/>
    <property type="evidence" value="ECO:0007669"/>
    <property type="project" value="UniProtKB-EC"/>
</dbReference>
<dbReference type="PANTHER" id="PTHR30068">
    <property type="entry name" value="URONATE ISOMERASE"/>
    <property type="match status" value="1"/>
</dbReference>
<dbReference type="InterPro" id="IPR032466">
    <property type="entry name" value="Metal_Hydrolase"/>
</dbReference>
<dbReference type="Gene3D" id="3.20.20.140">
    <property type="entry name" value="Metal-dependent hydrolases"/>
    <property type="match status" value="1"/>
</dbReference>
<proteinExistence type="inferred from homology"/>
<comment type="similarity">
    <text evidence="3 7">Belongs to the metallo-dependent hydrolases superfamily. Uronate isomerase family.</text>
</comment>
<name>A0ABT8KWG5_9BACT</name>
<dbReference type="NCBIfam" id="NF002794">
    <property type="entry name" value="PRK02925.1"/>
    <property type="match status" value="1"/>
</dbReference>
<evidence type="ECO:0000256" key="3">
    <source>
        <dbReference type="ARBA" id="ARBA00008397"/>
    </source>
</evidence>
<evidence type="ECO:0000256" key="6">
    <source>
        <dbReference type="ARBA" id="ARBA00023235"/>
    </source>
</evidence>
<protein>
    <recommendedName>
        <fullName evidence="5 7">Uronate isomerase</fullName>
        <ecNumber evidence="4 7">5.3.1.12</ecNumber>
    </recommendedName>
    <alternativeName>
        <fullName evidence="7">Glucuronate isomerase</fullName>
    </alternativeName>
    <alternativeName>
        <fullName evidence="7">Uronic isomerase</fullName>
    </alternativeName>
</protein>
<evidence type="ECO:0000256" key="1">
    <source>
        <dbReference type="ARBA" id="ARBA00001165"/>
    </source>
</evidence>